<dbReference type="AlphaFoldDB" id="A0A0N4ZNE0"/>
<dbReference type="STRING" id="131310.A0A0N4ZNE0"/>
<feature type="domain" description="Protein HGH1 N-terminal" evidence="3">
    <location>
        <begin position="100"/>
        <end position="255"/>
    </location>
</feature>
<name>A0A0N4ZNE0_PARTI</name>
<dbReference type="PANTHER" id="PTHR13387:SF9">
    <property type="entry name" value="PROTEIN HGH1 HOMOLOG"/>
    <property type="match status" value="1"/>
</dbReference>
<evidence type="ECO:0000259" key="4">
    <source>
        <dbReference type="Pfam" id="PF04064"/>
    </source>
</evidence>
<keyword evidence="5" id="KW-1185">Reference proteome</keyword>
<dbReference type="InterPro" id="IPR016024">
    <property type="entry name" value="ARM-type_fold"/>
</dbReference>
<dbReference type="Gene3D" id="1.25.10.10">
    <property type="entry name" value="Leucine-rich Repeat Variant"/>
    <property type="match status" value="1"/>
</dbReference>
<dbReference type="InterPro" id="IPR011989">
    <property type="entry name" value="ARM-like"/>
</dbReference>
<feature type="domain" description="Protein HGH1 C-terminal" evidence="4">
    <location>
        <begin position="268"/>
        <end position="328"/>
    </location>
</feature>
<evidence type="ECO:0000256" key="2">
    <source>
        <dbReference type="ARBA" id="ARBA00014076"/>
    </source>
</evidence>
<reference evidence="6" key="1">
    <citation type="submission" date="2017-02" db="UniProtKB">
        <authorList>
            <consortium name="WormBaseParasite"/>
        </authorList>
    </citation>
    <scope>IDENTIFICATION</scope>
</reference>
<dbReference type="WBParaSite" id="PTRK_0001005400.1">
    <property type="protein sequence ID" value="PTRK_0001005400.1"/>
    <property type="gene ID" value="PTRK_0001005400"/>
</dbReference>
<evidence type="ECO:0000313" key="5">
    <source>
        <dbReference type="Proteomes" id="UP000038045"/>
    </source>
</evidence>
<evidence type="ECO:0000259" key="3">
    <source>
        <dbReference type="Pfam" id="PF04063"/>
    </source>
</evidence>
<comment type="similarity">
    <text evidence="1">Belongs to the HGH1 family.</text>
</comment>
<dbReference type="Pfam" id="PF04063">
    <property type="entry name" value="DUF383"/>
    <property type="match status" value="1"/>
</dbReference>
<dbReference type="SUPFAM" id="SSF48371">
    <property type="entry name" value="ARM repeat"/>
    <property type="match status" value="1"/>
</dbReference>
<organism evidence="5 6">
    <name type="scientific">Parastrongyloides trichosuri</name>
    <name type="common">Possum-specific nematode worm</name>
    <dbReference type="NCBI Taxonomy" id="131310"/>
    <lineage>
        <taxon>Eukaryota</taxon>
        <taxon>Metazoa</taxon>
        <taxon>Ecdysozoa</taxon>
        <taxon>Nematoda</taxon>
        <taxon>Chromadorea</taxon>
        <taxon>Rhabditida</taxon>
        <taxon>Tylenchina</taxon>
        <taxon>Panagrolaimomorpha</taxon>
        <taxon>Strongyloidoidea</taxon>
        <taxon>Strongyloididae</taxon>
        <taxon>Parastrongyloides</taxon>
    </lineage>
</organism>
<dbReference type="Pfam" id="PF04064">
    <property type="entry name" value="DUF384"/>
    <property type="match status" value="1"/>
</dbReference>
<accession>A0A0N4ZNE0</accession>
<dbReference type="InterPro" id="IPR039717">
    <property type="entry name" value="Hgh1"/>
</dbReference>
<evidence type="ECO:0000256" key="1">
    <source>
        <dbReference type="ARBA" id="ARBA00006712"/>
    </source>
</evidence>
<dbReference type="PANTHER" id="PTHR13387">
    <property type="entry name" value="PROTEIN HGH1 HOMOLOG"/>
    <property type="match status" value="1"/>
</dbReference>
<sequence length="341" mass="39430">MAKPSMVTELAQFITPSIRADVRHTAIAYLVNEAYVNESKEIFIDEDFKITKALVDVFENLRGERVDILTIFTNLTAVSGVISNYLIVHSKLPKILIECVMTSNPWATASSKLLANLSRQFPDKIYEIFKNEWPNFIDEIMNMLLKTKLEECSDYLGCVLLNFSQLKNFRKEITHETLSLFYPLLRQNDKQGRRRLAMDILRNFTFDDDLHGQLLEESDDFLTAILTLIADENYDLDDEEQSKLPIDLQYYEGKRVTDEILIEKIVETLYQLCATKIGRNILRSKGVYPLLREFDKATSDSKATLMLADQENTLHALIGVLIRYEEEMEIPDDLHSIRNLE</sequence>
<evidence type="ECO:0000313" key="6">
    <source>
        <dbReference type="WBParaSite" id="PTRK_0001005400.1"/>
    </source>
</evidence>
<protein>
    <recommendedName>
        <fullName evidence="2">Protein HGH1 homolog</fullName>
    </recommendedName>
</protein>
<proteinExistence type="inferred from homology"/>
<dbReference type="InterPro" id="IPR007205">
    <property type="entry name" value="Protein_HGH1_N"/>
</dbReference>
<dbReference type="Proteomes" id="UP000038045">
    <property type="component" value="Unplaced"/>
</dbReference>
<dbReference type="InterPro" id="IPR007206">
    <property type="entry name" value="Protein_HGH1_C"/>
</dbReference>